<dbReference type="GO" id="GO:0030791">
    <property type="term" value="F:arsenite methyltransferase activity"/>
    <property type="evidence" value="ECO:0007669"/>
    <property type="project" value="UniProtKB-EC"/>
</dbReference>
<dbReference type="eggNOG" id="COG2226">
    <property type="taxonomic scope" value="Bacteria"/>
</dbReference>
<dbReference type="STRING" id="243090.RB6746"/>
<dbReference type="OrthoDB" id="9772751at2"/>
<evidence type="ECO:0000256" key="5">
    <source>
        <dbReference type="ARBA" id="ARBA00034545"/>
    </source>
</evidence>
<dbReference type="EC" id="2.1.1.137" evidence="4"/>
<dbReference type="PANTHER" id="PTHR43675:SF8">
    <property type="entry name" value="ARSENITE METHYLTRANSFERASE"/>
    <property type="match status" value="1"/>
</dbReference>
<evidence type="ECO:0000256" key="8">
    <source>
        <dbReference type="ARBA" id="ARBA00048428"/>
    </source>
</evidence>
<accession>Q7UPS8</accession>
<dbReference type="KEGG" id="rba:RB6746"/>
<keyword evidence="1" id="KW-0808">Transferase</keyword>
<comment type="catalytic activity">
    <reaction evidence="7">
        <text>arsenic triglutathione + 2 [thioredoxin]-dithiol + 2 S-adenosyl-L-methionine + H2O = dimethylarsinous acid + 2 [thioredoxin]-disulfide + 3 glutathione + 2 S-adenosyl-L-homocysteine + 2 H(+)</text>
        <dbReference type="Rhea" id="RHEA:69464"/>
        <dbReference type="Rhea" id="RHEA-COMP:10698"/>
        <dbReference type="Rhea" id="RHEA-COMP:10700"/>
        <dbReference type="ChEBI" id="CHEBI:15377"/>
        <dbReference type="ChEBI" id="CHEBI:15378"/>
        <dbReference type="ChEBI" id="CHEBI:23808"/>
        <dbReference type="ChEBI" id="CHEBI:29950"/>
        <dbReference type="ChEBI" id="CHEBI:50058"/>
        <dbReference type="ChEBI" id="CHEBI:57856"/>
        <dbReference type="ChEBI" id="CHEBI:57925"/>
        <dbReference type="ChEBI" id="CHEBI:59789"/>
        <dbReference type="ChEBI" id="CHEBI:183640"/>
        <dbReference type="EC" id="2.1.1.137"/>
    </reaction>
</comment>
<dbReference type="PATRIC" id="fig|243090.15.peg.3271"/>
<evidence type="ECO:0000256" key="3">
    <source>
        <dbReference type="ARBA" id="ARBA00034487"/>
    </source>
</evidence>
<reference evidence="10 11" key="1">
    <citation type="journal article" date="2003" name="Proc. Natl. Acad. Sci. U.S.A.">
        <title>Complete genome sequence of the marine planctomycete Pirellula sp. strain 1.</title>
        <authorList>
            <person name="Gloeckner F.O."/>
            <person name="Kube M."/>
            <person name="Bauer M."/>
            <person name="Teeling H."/>
            <person name="Lombardot T."/>
            <person name="Ludwig W."/>
            <person name="Gade D."/>
            <person name="Beck A."/>
            <person name="Borzym K."/>
            <person name="Heitmann K."/>
            <person name="Rabus R."/>
            <person name="Schlesner H."/>
            <person name="Amann R."/>
            <person name="Reinhardt R."/>
        </authorList>
    </citation>
    <scope>NUCLEOTIDE SEQUENCE [LARGE SCALE GENOMIC DNA]</scope>
    <source>
        <strain evidence="11">DSM 10527 / NCIMB 13988 / SH1</strain>
    </source>
</reference>
<gene>
    <name evidence="10" type="ordered locus">RB6746</name>
</gene>
<evidence type="ECO:0000256" key="2">
    <source>
        <dbReference type="ARBA" id="ARBA00022691"/>
    </source>
</evidence>
<dbReference type="Pfam" id="PF13847">
    <property type="entry name" value="Methyltransf_31"/>
    <property type="match status" value="1"/>
</dbReference>
<protein>
    <recommendedName>
        <fullName evidence="5">Arsenite methyltransferase</fullName>
        <ecNumber evidence="4">2.1.1.137</ecNumber>
    </recommendedName>
</protein>
<dbReference type="Gene3D" id="3.40.50.150">
    <property type="entry name" value="Vaccinia Virus protein VP39"/>
    <property type="match status" value="2"/>
</dbReference>
<dbReference type="GO" id="GO:0008168">
    <property type="term" value="F:methyltransferase activity"/>
    <property type="evidence" value="ECO:0000318"/>
    <property type="project" value="GO_Central"/>
</dbReference>
<evidence type="ECO:0000256" key="6">
    <source>
        <dbReference type="ARBA" id="ARBA00047941"/>
    </source>
</evidence>
<keyword evidence="10" id="KW-0489">Methyltransferase</keyword>
<keyword evidence="2" id="KW-0949">S-adenosyl-L-methionine</keyword>
<dbReference type="CDD" id="cd02440">
    <property type="entry name" value="AdoMet_MTases"/>
    <property type="match status" value="1"/>
</dbReference>
<dbReference type="InterPro" id="IPR026669">
    <property type="entry name" value="Arsenite_MeTrfase-like"/>
</dbReference>
<dbReference type="HOGENOM" id="CLU_052868_2_0_0"/>
<comment type="catalytic activity">
    <reaction evidence="6">
        <text>arsenic triglutathione + [thioredoxin]-dithiol + S-adenosyl-L-methionine + 2 H2O = methylarsonous acid + [thioredoxin]-disulfide + 3 glutathione + S-adenosyl-L-homocysteine + H(+)</text>
        <dbReference type="Rhea" id="RHEA:69460"/>
        <dbReference type="Rhea" id="RHEA-COMP:10698"/>
        <dbReference type="Rhea" id="RHEA-COMP:10700"/>
        <dbReference type="ChEBI" id="CHEBI:15377"/>
        <dbReference type="ChEBI" id="CHEBI:15378"/>
        <dbReference type="ChEBI" id="CHEBI:17826"/>
        <dbReference type="ChEBI" id="CHEBI:29950"/>
        <dbReference type="ChEBI" id="CHEBI:50058"/>
        <dbReference type="ChEBI" id="CHEBI:57856"/>
        <dbReference type="ChEBI" id="CHEBI:57925"/>
        <dbReference type="ChEBI" id="CHEBI:59789"/>
        <dbReference type="ChEBI" id="CHEBI:183640"/>
        <dbReference type="EC" id="2.1.1.137"/>
    </reaction>
</comment>
<dbReference type="GO" id="GO:0032259">
    <property type="term" value="P:methylation"/>
    <property type="evidence" value="ECO:0007669"/>
    <property type="project" value="UniProtKB-KW"/>
</dbReference>
<evidence type="ECO:0000313" key="11">
    <source>
        <dbReference type="Proteomes" id="UP000001025"/>
    </source>
</evidence>
<dbReference type="InterPro" id="IPR025714">
    <property type="entry name" value="Methyltranfer_dom"/>
</dbReference>
<organism evidence="10 11">
    <name type="scientific">Rhodopirellula baltica (strain DSM 10527 / NCIMB 13988 / SH1)</name>
    <dbReference type="NCBI Taxonomy" id="243090"/>
    <lineage>
        <taxon>Bacteria</taxon>
        <taxon>Pseudomonadati</taxon>
        <taxon>Planctomycetota</taxon>
        <taxon>Planctomycetia</taxon>
        <taxon>Pirellulales</taxon>
        <taxon>Pirellulaceae</taxon>
        <taxon>Rhodopirellula</taxon>
    </lineage>
</organism>
<dbReference type="AlphaFoldDB" id="Q7UPS8"/>
<evidence type="ECO:0000256" key="4">
    <source>
        <dbReference type="ARBA" id="ARBA00034521"/>
    </source>
</evidence>
<comment type="similarity">
    <text evidence="3">Belongs to the methyltransferase superfamily. Arsenite methyltransferase family.</text>
</comment>
<evidence type="ECO:0000256" key="7">
    <source>
        <dbReference type="ARBA" id="ARBA00047943"/>
    </source>
</evidence>
<evidence type="ECO:0000259" key="9">
    <source>
        <dbReference type="Pfam" id="PF13847"/>
    </source>
</evidence>
<evidence type="ECO:0000256" key="1">
    <source>
        <dbReference type="ARBA" id="ARBA00022679"/>
    </source>
</evidence>
<dbReference type="InParanoid" id="Q7UPS8"/>
<dbReference type="PANTHER" id="PTHR43675">
    <property type="entry name" value="ARSENITE METHYLTRANSFERASE"/>
    <property type="match status" value="1"/>
</dbReference>
<proteinExistence type="inferred from homology"/>
<dbReference type="SUPFAM" id="SSF53335">
    <property type="entry name" value="S-adenosyl-L-methionine-dependent methyltransferases"/>
    <property type="match status" value="1"/>
</dbReference>
<dbReference type="EnsemblBacteria" id="CAD74983">
    <property type="protein sequence ID" value="CAD74983"/>
    <property type="gene ID" value="RB6746"/>
</dbReference>
<dbReference type="InterPro" id="IPR029063">
    <property type="entry name" value="SAM-dependent_MTases_sf"/>
</dbReference>
<name>Q7UPS8_RHOBA</name>
<keyword evidence="11" id="KW-1185">Reference proteome</keyword>
<feature type="domain" description="Methyltransferase" evidence="9">
    <location>
        <begin position="100"/>
        <end position="288"/>
    </location>
</feature>
<evidence type="ECO:0000313" key="10">
    <source>
        <dbReference type="EMBL" id="CAD74983.1"/>
    </source>
</evidence>
<sequence>MRAAVVAAHCCADALLLFYRYSFRLIRPSFPAVHRSLKYPVMSSMNVEAAVRERYAQAAHEREAELCCPVDYDAKYLKVIPQEVIDRDYGCGDPSKYVRPGETVLDLGSGGGKICFIASQVVGEEGHVIGVDMNDDMLALARESQPKVAEAIGYDNVTFRKGKIQDLAIDRDEVQQYLKQHPVTDDAGLRALEAYLAEQRRESPMIDDETIDVVVSNCVLNLVDADEKELLFDEIFRVLRPGGRAVISDIVCDEDVPEAMQADPELWSGCISGAYKLSAFLEAFENAGFEDIQIAVLQTEPWRVVEGIAFRSMTVIATRPDEDAIQSGAGSASGYQRVYRGPFKYVCDDAGRMYTRGEVCTDELAEAASRETIADHFAVYSSDEDAQRKSFSLPTATDCCSGDSCC</sequence>
<dbReference type="Proteomes" id="UP000001025">
    <property type="component" value="Chromosome"/>
</dbReference>
<comment type="catalytic activity">
    <reaction evidence="8">
        <text>arsenic triglutathione + 3 [thioredoxin]-dithiol + 3 S-adenosyl-L-methionine = trimethylarsine + 3 [thioredoxin]-disulfide + 3 glutathione + 3 S-adenosyl-L-homocysteine + 3 H(+)</text>
        <dbReference type="Rhea" id="RHEA:69432"/>
        <dbReference type="Rhea" id="RHEA-COMP:10698"/>
        <dbReference type="Rhea" id="RHEA-COMP:10700"/>
        <dbReference type="ChEBI" id="CHEBI:15378"/>
        <dbReference type="ChEBI" id="CHEBI:27130"/>
        <dbReference type="ChEBI" id="CHEBI:29950"/>
        <dbReference type="ChEBI" id="CHEBI:50058"/>
        <dbReference type="ChEBI" id="CHEBI:57856"/>
        <dbReference type="ChEBI" id="CHEBI:57925"/>
        <dbReference type="ChEBI" id="CHEBI:59789"/>
        <dbReference type="ChEBI" id="CHEBI:183640"/>
        <dbReference type="EC" id="2.1.1.137"/>
    </reaction>
</comment>
<dbReference type="EMBL" id="BX294144">
    <property type="protein sequence ID" value="CAD74983.1"/>
    <property type="molecule type" value="Genomic_DNA"/>
</dbReference>